<dbReference type="OrthoDB" id="10495292at2759"/>
<organism evidence="1 2">
    <name type="scientific">Paramecium sonneborni</name>
    <dbReference type="NCBI Taxonomy" id="65129"/>
    <lineage>
        <taxon>Eukaryota</taxon>
        <taxon>Sar</taxon>
        <taxon>Alveolata</taxon>
        <taxon>Ciliophora</taxon>
        <taxon>Intramacronucleata</taxon>
        <taxon>Oligohymenophorea</taxon>
        <taxon>Peniculida</taxon>
        <taxon>Parameciidae</taxon>
        <taxon>Paramecium</taxon>
    </lineage>
</organism>
<accession>A0A8S1R192</accession>
<evidence type="ECO:0000313" key="2">
    <source>
        <dbReference type="Proteomes" id="UP000692954"/>
    </source>
</evidence>
<name>A0A8S1R192_9CILI</name>
<gene>
    <name evidence="1" type="ORF">PSON_ATCC_30995.1.T1350010</name>
</gene>
<evidence type="ECO:0000313" key="1">
    <source>
        <dbReference type="EMBL" id="CAD8121871.1"/>
    </source>
</evidence>
<sequence length="133" mass="15511">MKQNLNKTSIKRVRFINSSQEKQTFKCSFRIIFLNNLIQNEGVIIKKFTYNLIQNNSIKQTQGCGAIAFNNDNSIILAGCNKQIKVFEFKQEQLKQTQLLSEHSSSVDTLNFINQSSQFIRKFRQLYHNTVNE</sequence>
<comment type="caution">
    <text evidence="1">The sequence shown here is derived from an EMBL/GenBank/DDBJ whole genome shotgun (WGS) entry which is preliminary data.</text>
</comment>
<reference evidence="1" key="1">
    <citation type="submission" date="2021-01" db="EMBL/GenBank/DDBJ databases">
        <authorList>
            <consortium name="Genoscope - CEA"/>
            <person name="William W."/>
        </authorList>
    </citation>
    <scope>NUCLEOTIDE SEQUENCE</scope>
</reference>
<keyword evidence="2" id="KW-1185">Reference proteome</keyword>
<protein>
    <submittedName>
        <fullName evidence="1">Uncharacterized protein</fullName>
    </submittedName>
</protein>
<dbReference type="AlphaFoldDB" id="A0A8S1R192"/>
<proteinExistence type="predicted"/>
<dbReference type="EMBL" id="CAJJDN010000135">
    <property type="protein sequence ID" value="CAD8121871.1"/>
    <property type="molecule type" value="Genomic_DNA"/>
</dbReference>
<dbReference type="Proteomes" id="UP000692954">
    <property type="component" value="Unassembled WGS sequence"/>
</dbReference>